<dbReference type="Pfam" id="PF19675">
    <property type="entry name" value="ORC3_ins"/>
    <property type="match status" value="1"/>
</dbReference>
<protein>
    <submittedName>
        <fullName evidence="2">ORC3 isoform 4</fullName>
    </submittedName>
</protein>
<dbReference type="AlphaFoldDB" id="A0A2J8PVC1"/>
<evidence type="ECO:0000259" key="1">
    <source>
        <dbReference type="Pfam" id="PF19675"/>
    </source>
</evidence>
<dbReference type="EMBL" id="NBAG03000210">
    <property type="protein sequence ID" value="PNI87963.1"/>
    <property type="molecule type" value="Genomic_DNA"/>
</dbReference>
<sequence>MLAKDELMTILEKCFKVFKSYCENHLGSTAKR</sequence>
<dbReference type="SMR" id="A0A2J8PVC1"/>
<evidence type="ECO:0000313" key="2">
    <source>
        <dbReference type="EMBL" id="PNI87963.1"/>
    </source>
</evidence>
<accession>A0A2J8PVC1</accession>
<evidence type="ECO:0000313" key="3">
    <source>
        <dbReference type="Proteomes" id="UP000236370"/>
    </source>
</evidence>
<gene>
    <name evidence="2" type="ORF">CK820_G0000790</name>
</gene>
<organism evidence="2 3">
    <name type="scientific">Pan troglodytes</name>
    <name type="common">Chimpanzee</name>
    <dbReference type="NCBI Taxonomy" id="9598"/>
    <lineage>
        <taxon>Eukaryota</taxon>
        <taxon>Metazoa</taxon>
        <taxon>Chordata</taxon>
        <taxon>Craniata</taxon>
        <taxon>Vertebrata</taxon>
        <taxon>Euteleostomi</taxon>
        <taxon>Mammalia</taxon>
        <taxon>Eutheria</taxon>
        <taxon>Euarchontoglires</taxon>
        <taxon>Primates</taxon>
        <taxon>Haplorrhini</taxon>
        <taxon>Catarrhini</taxon>
        <taxon>Hominidae</taxon>
        <taxon>Pan</taxon>
    </lineage>
</organism>
<reference evidence="2 3" key="1">
    <citation type="submission" date="2017-12" db="EMBL/GenBank/DDBJ databases">
        <title>High-resolution comparative analysis of great ape genomes.</title>
        <authorList>
            <person name="Pollen A."/>
            <person name="Hastie A."/>
            <person name="Hormozdiari F."/>
            <person name="Dougherty M."/>
            <person name="Liu R."/>
            <person name="Chaisson M."/>
            <person name="Hoppe E."/>
            <person name="Hill C."/>
            <person name="Pang A."/>
            <person name="Hillier L."/>
            <person name="Baker C."/>
            <person name="Armstrong J."/>
            <person name="Shendure J."/>
            <person name="Paten B."/>
            <person name="Wilson R."/>
            <person name="Chao H."/>
            <person name="Schneider V."/>
            <person name="Ventura M."/>
            <person name="Kronenberg Z."/>
            <person name="Murali S."/>
            <person name="Gordon D."/>
            <person name="Cantsilieris S."/>
            <person name="Munson K."/>
            <person name="Nelson B."/>
            <person name="Raja A."/>
            <person name="Underwood J."/>
            <person name="Diekhans M."/>
            <person name="Fiddes I."/>
            <person name="Haussler D."/>
            <person name="Eichler E."/>
        </authorList>
    </citation>
    <scope>NUCLEOTIDE SEQUENCE [LARGE SCALE GENOMIC DNA]</scope>
    <source>
        <strain evidence="2">Yerkes chimp pedigree #C0471</strain>
    </source>
</reference>
<comment type="caution">
    <text evidence="2">The sequence shown here is derived from an EMBL/GenBank/DDBJ whole genome shotgun (WGS) entry which is preliminary data.</text>
</comment>
<name>A0A2J8PVC1_PANTR</name>
<dbReference type="Proteomes" id="UP000236370">
    <property type="component" value="Unassembled WGS sequence"/>
</dbReference>
<feature type="non-terminal residue" evidence="2">
    <location>
        <position position="32"/>
    </location>
</feature>
<dbReference type="InterPro" id="IPR045663">
    <property type="entry name" value="ORC3_ins"/>
</dbReference>
<feature type="domain" description="Origin recognition complex subunit 3 insertion" evidence="1">
    <location>
        <begin position="1"/>
        <end position="32"/>
    </location>
</feature>
<proteinExistence type="predicted"/>